<evidence type="ECO:0000256" key="2">
    <source>
        <dbReference type="ARBA" id="ARBA00006109"/>
    </source>
</evidence>
<evidence type="ECO:0000256" key="4">
    <source>
        <dbReference type="ARBA" id="ARBA00022989"/>
    </source>
</evidence>
<gene>
    <name evidence="8" type="ORF">WG66_5742</name>
</gene>
<keyword evidence="4 6" id="KW-1133">Transmembrane helix</keyword>
<feature type="transmembrane region" description="Helical" evidence="6">
    <location>
        <begin position="44"/>
        <end position="67"/>
    </location>
</feature>
<evidence type="ECO:0000256" key="1">
    <source>
        <dbReference type="ARBA" id="ARBA00004127"/>
    </source>
</evidence>
<dbReference type="EMBL" id="LATX01001438">
    <property type="protein sequence ID" value="KTB41593.1"/>
    <property type="molecule type" value="Genomic_DNA"/>
</dbReference>
<protein>
    <recommendedName>
        <fullName evidence="10">Magnesium transporter</fullName>
    </recommendedName>
</protein>
<evidence type="ECO:0000256" key="3">
    <source>
        <dbReference type="ARBA" id="ARBA00022692"/>
    </source>
</evidence>
<organism evidence="8 9">
    <name type="scientific">Moniliophthora roreri</name>
    <name type="common">Frosty pod rot fungus</name>
    <name type="synonym">Monilia roreri</name>
    <dbReference type="NCBI Taxonomy" id="221103"/>
    <lineage>
        <taxon>Eukaryota</taxon>
        <taxon>Fungi</taxon>
        <taxon>Dikarya</taxon>
        <taxon>Basidiomycota</taxon>
        <taxon>Agaricomycotina</taxon>
        <taxon>Agaricomycetes</taxon>
        <taxon>Agaricomycetidae</taxon>
        <taxon>Agaricales</taxon>
        <taxon>Marasmiineae</taxon>
        <taxon>Marasmiaceae</taxon>
        <taxon>Moniliophthora</taxon>
    </lineage>
</organism>
<keyword evidence="3 6" id="KW-0812">Transmembrane</keyword>
<comment type="similarity">
    <text evidence="2">Belongs to the membrane magnesium transporter (TC 1.A.67) family.</text>
</comment>
<evidence type="ECO:0000256" key="7">
    <source>
        <dbReference type="SAM" id="SignalP"/>
    </source>
</evidence>
<name>A0A0W0FZ36_MONRR</name>
<dbReference type="InterPro" id="IPR018937">
    <property type="entry name" value="MMgT"/>
</dbReference>
<evidence type="ECO:0000313" key="8">
    <source>
        <dbReference type="EMBL" id="KTB41593.1"/>
    </source>
</evidence>
<dbReference type="Pfam" id="PF10270">
    <property type="entry name" value="MMgT"/>
    <property type="match status" value="1"/>
</dbReference>
<comment type="caution">
    <text evidence="8">The sequence shown here is derived from an EMBL/GenBank/DDBJ whole genome shotgun (WGS) entry which is preliminary data.</text>
</comment>
<evidence type="ECO:0000256" key="5">
    <source>
        <dbReference type="ARBA" id="ARBA00023136"/>
    </source>
</evidence>
<keyword evidence="7" id="KW-0732">Signal</keyword>
<feature type="chain" id="PRO_5006902250" description="Magnesium transporter" evidence="7">
    <location>
        <begin position="21"/>
        <end position="105"/>
    </location>
</feature>
<keyword evidence="5 6" id="KW-0472">Membrane</keyword>
<dbReference type="AlphaFoldDB" id="A0A0W0FZ36"/>
<sequence length="105" mass="11349">MFGRFVLLVAILIVLHAAFSTYEHLSHLKALGKPEGFLPQDIVLEAIVGLALGVLGASLNAPALKGITWASEMRKRSIDEMDSRTGFGSFVNRGRRILSPTAPSM</sequence>
<evidence type="ECO:0000313" key="9">
    <source>
        <dbReference type="Proteomes" id="UP000054988"/>
    </source>
</evidence>
<dbReference type="GO" id="GO:0012505">
    <property type="term" value="C:endomembrane system"/>
    <property type="evidence" value="ECO:0007669"/>
    <property type="project" value="UniProtKB-SubCell"/>
</dbReference>
<feature type="signal peptide" evidence="7">
    <location>
        <begin position="1"/>
        <end position="20"/>
    </location>
</feature>
<proteinExistence type="inferred from homology"/>
<dbReference type="Proteomes" id="UP000054988">
    <property type="component" value="Unassembled WGS sequence"/>
</dbReference>
<accession>A0A0W0FZ36</accession>
<evidence type="ECO:0000256" key="6">
    <source>
        <dbReference type="SAM" id="Phobius"/>
    </source>
</evidence>
<reference evidence="8 9" key="1">
    <citation type="submission" date="2015-12" db="EMBL/GenBank/DDBJ databases">
        <title>Draft genome sequence of Moniliophthora roreri, the causal agent of frosty pod rot of cacao.</title>
        <authorList>
            <person name="Aime M.C."/>
            <person name="Diaz-Valderrama J.R."/>
            <person name="Kijpornyongpan T."/>
            <person name="Phillips-Mora W."/>
        </authorList>
    </citation>
    <scope>NUCLEOTIDE SEQUENCE [LARGE SCALE GENOMIC DNA]</scope>
    <source>
        <strain evidence="8 9">MCA 2952</strain>
    </source>
</reference>
<dbReference type="eggNOG" id="KOG3918">
    <property type="taxonomic scope" value="Eukaryota"/>
</dbReference>
<comment type="subcellular location">
    <subcellularLocation>
        <location evidence="1">Endomembrane system</location>
        <topology evidence="1">Multi-pass membrane protein</topology>
    </subcellularLocation>
</comment>
<evidence type="ECO:0008006" key="10">
    <source>
        <dbReference type="Google" id="ProtNLM"/>
    </source>
</evidence>